<name>A0A7G1Q9L8_9GAMM</name>
<reference evidence="1 2" key="1">
    <citation type="submission" date="2020-03" db="EMBL/GenBank/DDBJ databases">
        <authorList>
            <person name="Picone N."/>
        </authorList>
    </citation>
    <scope>NUCLEOTIDE SEQUENCE [LARGE SCALE GENOMIC DNA]</scope>
    <source>
        <strain evidence="1">NSCAC1</strain>
    </source>
</reference>
<protein>
    <submittedName>
        <fullName evidence="1">Uncharacterized protein</fullName>
    </submittedName>
</protein>
<gene>
    <name evidence="1" type="ORF">NSCAC_0650</name>
</gene>
<dbReference type="KEGG" id="ntg:NSCAC_0650"/>
<organism evidence="1 2">
    <name type="scientific">Candidatus Nitrosacidococcus tergens</name>
    <dbReference type="NCBI Taxonomy" id="553981"/>
    <lineage>
        <taxon>Bacteria</taxon>
        <taxon>Pseudomonadati</taxon>
        <taxon>Pseudomonadota</taxon>
        <taxon>Gammaproteobacteria</taxon>
        <taxon>Chromatiales</taxon>
        <taxon>Chromatiaceae</taxon>
        <taxon>Candidatus Nitrosacidococcus</taxon>
    </lineage>
</organism>
<keyword evidence="2" id="KW-1185">Reference proteome</keyword>
<proteinExistence type="predicted"/>
<dbReference type="EMBL" id="LR778175">
    <property type="protein sequence ID" value="CAB1275405.1"/>
    <property type="molecule type" value="Genomic_DNA"/>
</dbReference>
<evidence type="ECO:0000313" key="2">
    <source>
        <dbReference type="Proteomes" id="UP000516072"/>
    </source>
</evidence>
<evidence type="ECO:0000313" key="1">
    <source>
        <dbReference type="EMBL" id="CAB1275405.1"/>
    </source>
</evidence>
<dbReference type="Proteomes" id="UP000516072">
    <property type="component" value="Chromosome"/>
</dbReference>
<dbReference type="AlphaFoldDB" id="A0A7G1Q9L8"/>
<accession>A0A7G1Q9L8</accession>
<sequence>MEEVHRRIGGLEKESLLHCFF</sequence>